<dbReference type="InterPro" id="IPR036291">
    <property type="entry name" value="NAD(P)-bd_dom_sf"/>
</dbReference>
<dbReference type="SUPFAM" id="SSF52283">
    <property type="entry name" value="Formate/glycerate dehydrogenase catalytic domain-like"/>
    <property type="match status" value="1"/>
</dbReference>
<feature type="transmembrane region" description="Helical" evidence="11">
    <location>
        <begin position="50"/>
        <end position="75"/>
    </location>
</feature>
<comment type="caution">
    <text evidence="14">The sequence shown here is derived from an EMBL/GenBank/DDBJ whole genome shotgun (WGS) entry which is preliminary data.</text>
</comment>
<feature type="transmembrane region" description="Helical" evidence="11">
    <location>
        <begin position="765"/>
        <end position="785"/>
    </location>
</feature>
<dbReference type="EC" id="7.1.1.1" evidence="2"/>
<keyword evidence="3 11" id="KW-0812">Transmembrane</keyword>
<dbReference type="Proteomes" id="UP000649617">
    <property type="component" value="Unassembled WGS sequence"/>
</dbReference>
<evidence type="ECO:0000256" key="11">
    <source>
        <dbReference type="SAM" id="Phobius"/>
    </source>
</evidence>
<feature type="transmembrane region" description="Helical" evidence="11">
    <location>
        <begin position="566"/>
        <end position="583"/>
    </location>
</feature>
<sequence length="985" mass="103168">MYGFVLRVLMNIAGLWLATVLISGITADTTAALVWAAISLGLVNAFIRPLVFFLTLPVTLLTLGIFILFINAAMLNLAAWFVTGFDVVGVIDALLGAILVSLVSWVGSAFVGDNGVPKETWPGELRVALVPLNAKKLIGLGFTITLESGAGAAAGFLDSAYEEVGVQISADHNQVLSGADLIFRVRKPSLAEVEHHKTGAISISFLDPFNEKELVESLASHGVVSISMEMIPRSTRAQKMDALSSQANLAGYVTVILAAMHCPKIMPMMMTPAGTIAPARVFVIGAGVAGLQAIATAKRLGARVEAFDTRPVVAEQVQSLGAKFVEIDLGEVGQTDQGYAKELTPEQIELQREGQKKVIAQSDVVITTAQLFGRPAPVIVSRDMVEAMKPGSVVVDMAVETGGNVEGSVLNEVVDINGVKVIGMGNLPSEVARNASEMYSNNLFNLIGDFWDEEAKSLNLNPEDDIVQACVITRDGAVVNVPATLHTPLMSGANAISGITIVGALISAGNDLGMMSTVLGAVAVAFAAINVVGVSIELINVVYIVAAALFVFGLKQLGSPATAVRGNLLSSVGMLIAVVATLFNAEILSFSWIIGAIVVGSIVGYVAAVKIEMTSMPEMVALFNGSGGIASLLVGWAALYNLDNTTFTYVTIVVSVVIGGLTFTGSILAWGKLSEVMPSRAIVFGAQRIFNGVLLLALITCSVLFCLDPSASSPYLFAIIILACLFGVMAVLPIGGADMPVVISLLNSYSGLAACAAGFAIHNNILIVAGSMVGAAGIILTNIMCKAMNRSLANVLFSGFGAVKQATKVEGEVKPINAEDAALILEAAQSVTFVPGYGMAVAQAQHVVRELGEMLEANGAEVTYAIHPVAGRMPGHMNVLLAEASVPYDQLVEMDDINPRIDKIDVAVVIGANDVVNPAANDDENSPIYGMPIINVNQARTVFVLKRSMASGFSGVDNPLFFGENTRMLFGDAKESLAAVLNELK</sequence>
<keyword evidence="6" id="KW-1278">Translocase</keyword>
<evidence type="ECO:0000256" key="4">
    <source>
        <dbReference type="ARBA" id="ARBA00022741"/>
    </source>
</evidence>
<comment type="subcellular location">
    <subcellularLocation>
        <location evidence="1">Membrane</location>
        <topology evidence="1">Multi-pass membrane protein</topology>
    </subcellularLocation>
</comment>
<evidence type="ECO:0000313" key="15">
    <source>
        <dbReference type="Proteomes" id="UP000649617"/>
    </source>
</evidence>
<dbReference type="Gene3D" id="3.40.50.720">
    <property type="entry name" value="NAD(P)-binding Rossmann-like Domain"/>
    <property type="match status" value="2"/>
</dbReference>
<gene>
    <name evidence="14" type="primary">pntB</name>
    <name evidence="14" type="ORF">SPIL2461_LOCUS7229</name>
</gene>
<dbReference type="Pfam" id="PF01262">
    <property type="entry name" value="AlaDh_PNT_C"/>
    <property type="match status" value="1"/>
</dbReference>
<dbReference type="CDD" id="cd05304">
    <property type="entry name" value="Rubrum_tdh"/>
    <property type="match status" value="1"/>
</dbReference>
<evidence type="ECO:0000256" key="8">
    <source>
        <dbReference type="ARBA" id="ARBA00023027"/>
    </source>
</evidence>
<dbReference type="PANTHER" id="PTHR10160:SF19">
    <property type="entry name" value="PROTON-TRANSLOCATING NAD(P)(+) TRANSHYDROGENASE"/>
    <property type="match status" value="1"/>
</dbReference>
<accession>A0A812NIQ0</accession>
<evidence type="ECO:0000256" key="1">
    <source>
        <dbReference type="ARBA" id="ARBA00004141"/>
    </source>
</evidence>
<feature type="transmembrane region" description="Helical" evidence="11">
    <location>
        <begin position="87"/>
        <end position="111"/>
    </location>
</feature>
<evidence type="ECO:0000256" key="9">
    <source>
        <dbReference type="ARBA" id="ARBA00023136"/>
    </source>
</evidence>
<dbReference type="Gene3D" id="3.40.50.1220">
    <property type="entry name" value="TPP-binding domain"/>
    <property type="match status" value="1"/>
</dbReference>
<name>A0A812NIQ0_SYMPI</name>
<proteinExistence type="predicted"/>
<dbReference type="InterPro" id="IPR007698">
    <property type="entry name" value="AlaDH/PNT_NAD(H)-bd"/>
</dbReference>
<feature type="transmembrane region" description="Helical" evidence="11">
    <location>
        <begin position="646"/>
        <end position="668"/>
    </location>
</feature>
<feature type="transmembrane region" description="Helical" evidence="11">
    <location>
        <begin position="620"/>
        <end position="640"/>
    </location>
</feature>
<dbReference type="GO" id="GO:0008750">
    <property type="term" value="F:proton-translocating NAD(P)+ transhydrogenase activity"/>
    <property type="evidence" value="ECO:0007669"/>
    <property type="project" value="UniProtKB-EC"/>
</dbReference>
<dbReference type="PANTHER" id="PTHR10160">
    <property type="entry name" value="NAD(P) TRANSHYDROGENASE"/>
    <property type="match status" value="1"/>
</dbReference>
<evidence type="ECO:0000256" key="5">
    <source>
        <dbReference type="ARBA" id="ARBA00022857"/>
    </source>
</evidence>
<protein>
    <recommendedName>
        <fullName evidence="2">proton-translocating NAD(P)(+) transhydrogenase</fullName>
        <ecNumber evidence="2">7.1.1.1</ecNumber>
    </recommendedName>
</protein>
<comment type="catalytic activity">
    <reaction evidence="10">
        <text>NAD(+) + NADPH + H(+)(in) = NADH + NADP(+) + H(+)(out)</text>
        <dbReference type="Rhea" id="RHEA:47992"/>
        <dbReference type="ChEBI" id="CHEBI:15378"/>
        <dbReference type="ChEBI" id="CHEBI:57540"/>
        <dbReference type="ChEBI" id="CHEBI:57783"/>
        <dbReference type="ChEBI" id="CHEBI:57945"/>
        <dbReference type="ChEBI" id="CHEBI:58349"/>
        <dbReference type="EC" id="7.1.1.1"/>
    </reaction>
</comment>
<feature type="domain" description="Alanine dehydrogenase/pyridine nucleotide transhydrogenase N-terminal" evidence="13">
    <location>
        <begin position="115"/>
        <end position="250"/>
    </location>
</feature>
<keyword evidence="9 11" id="KW-0472">Membrane</keyword>
<dbReference type="SMART" id="SM01002">
    <property type="entry name" value="AlaDh_PNT_C"/>
    <property type="match status" value="1"/>
</dbReference>
<evidence type="ECO:0000256" key="2">
    <source>
        <dbReference type="ARBA" id="ARBA00012943"/>
    </source>
</evidence>
<feature type="domain" description="Alanine dehydrogenase/pyridine nucleotide transhydrogenase NAD(H)-binding" evidence="12">
    <location>
        <begin position="259"/>
        <end position="423"/>
    </location>
</feature>
<dbReference type="InterPro" id="IPR034300">
    <property type="entry name" value="PNTB-like"/>
</dbReference>
<dbReference type="GO" id="GO:0005886">
    <property type="term" value="C:plasma membrane"/>
    <property type="evidence" value="ECO:0007669"/>
    <property type="project" value="UniProtKB-SubCell"/>
</dbReference>
<dbReference type="PROSITE" id="PS00837">
    <property type="entry name" value="ALADH_PNT_2"/>
    <property type="match status" value="1"/>
</dbReference>
<dbReference type="GO" id="GO:0005743">
    <property type="term" value="C:mitochondrial inner membrane"/>
    <property type="evidence" value="ECO:0007669"/>
    <property type="project" value="TreeGrafter"/>
</dbReference>
<dbReference type="SMART" id="SM01003">
    <property type="entry name" value="AlaDh_PNT_N"/>
    <property type="match status" value="1"/>
</dbReference>
<evidence type="ECO:0000256" key="7">
    <source>
        <dbReference type="ARBA" id="ARBA00022989"/>
    </source>
</evidence>
<keyword evidence="15" id="KW-1185">Reference proteome</keyword>
<feature type="transmembrane region" description="Helical" evidence="11">
    <location>
        <begin position="689"/>
        <end position="707"/>
    </location>
</feature>
<dbReference type="SUPFAM" id="SSF51735">
    <property type="entry name" value="NAD(P)-binding Rossmann-fold domains"/>
    <property type="match status" value="1"/>
</dbReference>
<dbReference type="InterPro" id="IPR029035">
    <property type="entry name" value="DHS-like_NAD/FAD-binding_dom"/>
</dbReference>
<dbReference type="SUPFAM" id="SSF52467">
    <property type="entry name" value="DHS-like NAD/FAD-binding domain"/>
    <property type="match status" value="1"/>
</dbReference>
<keyword evidence="5" id="KW-0521">NADP</keyword>
<dbReference type="Pfam" id="PF05222">
    <property type="entry name" value="AlaDh_PNT_N"/>
    <property type="match status" value="1"/>
</dbReference>
<dbReference type="Pfam" id="PF04020">
    <property type="entry name" value="Phage_holin_4_2"/>
    <property type="match status" value="1"/>
</dbReference>
<organism evidence="14 15">
    <name type="scientific">Symbiodinium pilosum</name>
    <name type="common">Dinoflagellate</name>
    <dbReference type="NCBI Taxonomy" id="2952"/>
    <lineage>
        <taxon>Eukaryota</taxon>
        <taxon>Sar</taxon>
        <taxon>Alveolata</taxon>
        <taxon>Dinophyceae</taxon>
        <taxon>Suessiales</taxon>
        <taxon>Symbiodiniaceae</taxon>
        <taxon>Symbiodinium</taxon>
    </lineage>
</organism>
<dbReference type="Pfam" id="PF02233">
    <property type="entry name" value="PNTB"/>
    <property type="match status" value="1"/>
</dbReference>
<dbReference type="InterPro" id="IPR008143">
    <property type="entry name" value="Ala_DH/PNT_CS2"/>
</dbReference>
<dbReference type="InterPro" id="IPR007165">
    <property type="entry name" value="Phage_holin_4_2"/>
</dbReference>
<feature type="transmembrane region" description="Helical" evidence="11">
    <location>
        <begin position="589"/>
        <end position="608"/>
    </location>
</feature>
<reference evidence="14" key="1">
    <citation type="submission" date="2021-02" db="EMBL/GenBank/DDBJ databases">
        <authorList>
            <person name="Dougan E. K."/>
            <person name="Rhodes N."/>
            <person name="Thang M."/>
            <person name="Chan C."/>
        </authorList>
    </citation>
    <scope>NUCLEOTIDE SEQUENCE</scope>
</reference>
<dbReference type="EMBL" id="CAJNIZ010011113">
    <property type="protein sequence ID" value="CAE7314847.1"/>
    <property type="molecule type" value="Genomic_DNA"/>
</dbReference>
<dbReference type="OrthoDB" id="37244at2759"/>
<keyword evidence="4" id="KW-0547">Nucleotide-binding</keyword>
<evidence type="ECO:0000259" key="12">
    <source>
        <dbReference type="SMART" id="SM01002"/>
    </source>
</evidence>
<feature type="transmembrane region" description="Helical" evidence="11">
    <location>
        <begin position="276"/>
        <end position="295"/>
    </location>
</feature>
<evidence type="ECO:0000256" key="3">
    <source>
        <dbReference type="ARBA" id="ARBA00022692"/>
    </source>
</evidence>
<feature type="transmembrane region" description="Helical" evidence="11">
    <location>
        <begin position="713"/>
        <end position="734"/>
    </location>
</feature>
<feature type="transmembrane region" description="Helical" evidence="11">
    <location>
        <begin position="249"/>
        <end position="270"/>
    </location>
</feature>
<dbReference type="GO" id="GO:0050661">
    <property type="term" value="F:NADP binding"/>
    <property type="evidence" value="ECO:0007669"/>
    <property type="project" value="TreeGrafter"/>
</dbReference>
<feature type="transmembrane region" description="Helical" evidence="11">
    <location>
        <begin position="12"/>
        <end position="38"/>
    </location>
</feature>
<evidence type="ECO:0000313" key="14">
    <source>
        <dbReference type="EMBL" id="CAE7314847.1"/>
    </source>
</evidence>
<dbReference type="GO" id="GO:0016491">
    <property type="term" value="F:oxidoreductase activity"/>
    <property type="evidence" value="ECO:0007669"/>
    <property type="project" value="InterPro"/>
</dbReference>
<evidence type="ECO:0000259" key="13">
    <source>
        <dbReference type="SMART" id="SM01003"/>
    </source>
</evidence>
<dbReference type="GO" id="GO:0006740">
    <property type="term" value="P:NADPH regeneration"/>
    <property type="evidence" value="ECO:0007669"/>
    <property type="project" value="TreeGrafter"/>
</dbReference>
<dbReference type="NCBIfam" id="NF006942">
    <property type="entry name" value="PRK09424.1"/>
    <property type="match status" value="1"/>
</dbReference>
<dbReference type="InterPro" id="IPR007886">
    <property type="entry name" value="AlaDH/PNT_N"/>
</dbReference>
<dbReference type="AlphaFoldDB" id="A0A812NIQ0"/>
<evidence type="ECO:0000256" key="10">
    <source>
        <dbReference type="ARBA" id="ARBA00048202"/>
    </source>
</evidence>
<keyword evidence="7 11" id="KW-1133">Transmembrane helix</keyword>
<evidence type="ECO:0000256" key="6">
    <source>
        <dbReference type="ARBA" id="ARBA00022967"/>
    </source>
</evidence>
<keyword evidence="8" id="KW-0520">NAD</keyword>